<sequence length="352" mass="40051">MATTTPPPKAFMLSRITDLSLKKPLFYHLPPPHPPYFPPLPRPLSLKRGNQNGVVCGLVFDTRNNSNHFDRGFSVISDMLRKIEPLDTSVISKTVSDSSMDSMKQIISTMLGLLPSDDFSVSIRVSKQPLHRFLVSSIITGYTLWNAEYRVSLTRNLEIPMTELKNLDCEERERVLEEERVERESEGIDEFGTAELEMVNVEDLSPEALSYIQQLELELVETRKELDSQKLENLQLEDNRGNGNDLLEYLRSLESNMVAELSQPSSSEVQEIIHQLVQNILLRFFKDDSSEFMGESAIGSTEKYKGVDDEICVTISTSRDYLAKLLFWCMLLGHHLRGLENRLHLSCVVGLL</sequence>
<evidence type="ECO:0000256" key="1">
    <source>
        <dbReference type="SAM" id="Coils"/>
    </source>
</evidence>
<comment type="caution">
    <text evidence="2">The sequence shown here is derived from an EMBL/GenBank/DDBJ whole genome shotgun (WGS) entry which is preliminary data.</text>
</comment>
<accession>A0AAN8UL33</accession>
<protein>
    <submittedName>
        <fullName evidence="2">Uncharacterized protein</fullName>
    </submittedName>
</protein>
<dbReference type="PANTHER" id="PTHR33598">
    <property type="entry name" value="OS02G0833400 PROTEIN"/>
    <property type="match status" value="1"/>
</dbReference>
<keyword evidence="1" id="KW-0175">Coiled coil</keyword>
<keyword evidence="3" id="KW-1185">Reference proteome</keyword>
<proteinExistence type="predicted"/>
<gene>
    <name evidence="2" type="ORF">RJ641_022767</name>
</gene>
<dbReference type="EMBL" id="JBAMMX010000027">
    <property type="protein sequence ID" value="KAK6913166.1"/>
    <property type="molecule type" value="Genomic_DNA"/>
</dbReference>
<dbReference type="PANTHER" id="PTHR33598:SF10">
    <property type="entry name" value="SEED MATURATION-LIKE PROTEIN"/>
    <property type="match status" value="1"/>
</dbReference>
<feature type="coiled-coil region" evidence="1">
    <location>
        <begin position="212"/>
        <end position="239"/>
    </location>
</feature>
<name>A0AAN8UL33_9MAGN</name>
<reference evidence="2 3" key="1">
    <citation type="submission" date="2023-12" db="EMBL/GenBank/DDBJ databases">
        <title>A high-quality genome assembly for Dillenia turbinata (Dilleniales).</title>
        <authorList>
            <person name="Chanderbali A."/>
        </authorList>
    </citation>
    <scope>NUCLEOTIDE SEQUENCE [LARGE SCALE GENOMIC DNA]</scope>
    <source>
        <strain evidence="2">LSX21</strain>
        <tissue evidence="2">Leaf</tissue>
    </source>
</reference>
<evidence type="ECO:0000313" key="3">
    <source>
        <dbReference type="Proteomes" id="UP001370490"/>
    </source>
</evidence>
<dbReference type="AlphaFoldDB" id="A0AAN8UL33"/>
<dbReference type="InterPro" id="IPR008479">
    <property type="entry name" value="DUF760"/>
</dbReference>
<dbReference type="Proteomes" id="UP001370490">
    <property type="component" value="Unassembled WGS sequence"/>
</dbReference>
<evidence type="ECO:0000313" key="2">
    <source>
        <dbReference type="EMBL" id="KAK6913166.1"/>
    </source>
</evidence>
<organism evidence="2 3">
    <name type="scientific">Dillenia turbinata</name>
    <dbReference type="NCBI Taxonomy" id="194707"/>
    <lineage>
        <taxon>Eukaryota</taxon>
        <taxon>Viridiplantae</taxon>
        <taxon>Streptophyta</taxon>
        <taxon>Embryophyta</taxon>
        <taxon>Tracheophyta</taxon>
        <taxon>Spermatophyta</taxon>
        <taxon>Magnoliopsida</taxon>
        <taxon>eudicotyledons</taxon>
        <taxon>Gunneridae</taxon>
        <taxon>Pentapetalae</taxon>
        <taxon>Dilleniales</taxon>
        <taxon>Dilleniaceae</taxon>
        <taxon>Dillenia</taxon>
    </lineage>
</organism>
<dbReference type="Pfam" id="PF05542">
    <property type="entry name" value="DUF760"/>
    <property type="match status" value="2"/>
</dbReference>